<dbReference type="InterPro" id="IPR010432">
    <property type="entry name" value="RDD"/>
</dbReference>
<evidence type="ECO:0000256" key="3">
    <source>
        <dbReference type="ARBA" id="ARBA00022989"/>
    </source>
</evidence>
<feature type="transmembrane region" description="Helical" evidence="5">
    <location>
        <begin position="140"/>
        <end position="162"/>
    </location>
</feature>
<dbReference type="EMBL" id="QRCT01000012">
    <property type="protein sequence ID" value="RDU24638.1"/>
    <property type="molecule type" value="Genomic_DNA"/>
</dbReference>
<feature type="transmembrane region" description="Helical" evidence="5">
    <location>
        <begin position="249"/>
        <end position="277"/>
    </location>
</feature>
<proteinExistence type="predicted"/>
<keyword evidence="2 5" id="KW-0812">Transmembrane</keyword>
<comment type="subcellular location">
    <subcellularLocation>
        <location evidence="1">Membrane</location>
        <topology evidence="1">Multi-pass membrane protein</topology>
    </subcellularLocation>
</comment>
<evidence type="ECO:0000313" key="8">
    <source>
        <dbReference type="EMBL" id="RDU24638.1"/>
    </source>
</evidence>
<dbReference type="Proteomes" id="UP000255036">
    <property type="component" value="Unassembled WGS sequence"/>
</dbReference>
<feature type="transmembrane region" description="Helical" evidence="5">
    <location>
        <begin position="43"/>
        <end position="63"/>
    </location>
</feature>
<reference evidence="8 9" key="1">
    <citation type="submission" date="2018-07" db="EMBL/GenBank/DDBJ databases">
        <title>Anaerosacharophilus polymeroproducens gen. nov. sp. nov., an anaerobic bacterium isolated from salt field.</title>
        <authorList>
            <person name="Kim W."/>
            <person name="Yang S.-H."/>
            <person name="Oh J."/>
            <person name="Lee J.-H."/>
            <person name="Kwon K.K."/>
        </authorList>
    </citation>
    <scope>NUCLEOTIDE SEQUENCE [LARGE SCALE GENOMIC DNA]</scope>
    <source>
        <strain evidence="8 9">MCWD5</strain>
    </source>
</reference>
<dbReference type="AlphaFoldDB" id="A0A371AYH0"/>
<feature type="transmembrane region" description="Helical" evidence="5">
    <location>
        <begin position="320"/>
        <end position="341"/>
    </location>
</feature>
<keyword evidence="3 5" id="KW-1133">Transmembrane helix</keyword>
<evidence type="ECO:0000256" key="5">
    <source>
        <dbReference type="SAM" id="Phobius"/>
    </source>
</evidence>
<keyword evidence="9" id="KW-1185">Reference proteome</keyword>
<dbReference type="PANTHER" id="PTHR36834">
    <property type="entry name" value="MEMBRANE PROTEIN-RELATED"/>
    <property type="match status" value="1"/>
</dbReference>
<dbReference type="PANTHER" id="PTHR36834:SF1">
    <property type="entry name" value="INTEGRAL MEMBRANE PROTEIN"/>
    <property type="match status" value="1"/>
</dbReference>
<evidence type="ECO:0000256" key="2">
    <source>
        <dbReference type="ARBA" id="ARBA00022692"/>
    </source>
</evidence>
<dbReference type="InterPro" id="IPR053150">
    <property type="entry name" value="Teicoplanin_resist-assoc"/>
</dbReference>
<dbReference type="OrthoDB" id="9805025at2"/>
<accession>A0A371AYH0</accession>
<evidence type="ECO:0000313" key="9">
    <source>
        <dbReference type="Proteomes" id="UP000255036"/>
    </source>
</evidence>
<feature type="transmembrane region" description="Helical" evidence="5">
    <location>
        <begin position="12"/>
        <end position="31"/>
    </location>
</feature>
<gene>
    <name evidence="8" type="ORF">DWV06_04005</name>
</gene>
<dbReference type="InterPro" id="IPR006976">
    <property type="entry name" value="VanZ-like"/>
</dbReference>
<dbReference type="RefSeq" id="WP_115480870.1">
    <property type="nucleotide sequence ID" value="NZ_QRCT01000012.1"/>
</dbReference>
<feature type="transmembrane region" description="Helical" evidence="5">
    <location>
        <begin position="212"/>
        <end position="243"/>
    </location>
</feature>
<evidence type="ECO:0000259" key="7">
    <source>
        <dbReference type="Pfam" id="PF06271"/>
    </source>
</evidence>
<dbReference type="GO" id="GO:0016020">
    <property type="term" value="C:membrane"/>
    <property type="evidence" value="ECO:0007669"/>
    <property type="project" value="UniProtKB-SubCell"/>
</dbReference>
<evidence type="ECO:0000259" key="6">
    <source>
        <dbReference type="Pfam" id="PF04892"/>
    </source>
</evidence>
<name>A0A371AYH0_9FIRM</name>
<organism evidence="8 9">
    <name type="scientific">Anaerosacchariphilus polymeriproducens</name>
    <dbReference type="NCBI Taxonomy" id="1812858"/>
    <lineage>
        <taxon>Bacteria</taxon>
        <taxon>Bacillati</taxon>
        <taxon>Bacillota</taxon>
        <taxon>Clostridia</taxon>
        <taxon>Lachnospirales</taxon>
        <taxon>Lachnospiraceae</taxon>
        <taxon>Anaerosacchariphilus</taxon>
    </lineage>
</organism>
<evidence type="ECO:0000256" key="1">
    <source>
        <dbReference type="ARBA" id="ARBA00004141"/>
    </source>
</evidence>
<protein>
    <submittedName>
        <fullName evidence="8">VanZ family protein</fullName>
    </submittedName>
</protein>
<sequence length="363" mass="42022">MYVYLNPIANGIMISLLLLYALFIPLTIYQYRKDGRLQFRKNIVIGSFVLYMITAWFMTIFPLPDIEQVRQMKPMQANFCPFLFVKTFLNHSGFVLSQPSTWLKSLSTKSFYTVAFNFVLTMPFGVYLKKYFKCSIFKTIMFGFLLSFFYEMTQYTGLYGIYPKAYRFPDVDDLIVNTLGAAGGFYLTNRIERFLPNMDRDKNNLVYKNVGLFQRIIAFLLDTLLAQMLYTISCPIINIMLGIPSSWNIILLVLFDCIIFLFIPLIFQGSTLGMVILKVRVDSEGERPITLGQIWGRNGLVLLIFRLLPDLSVNYNNSTMLQFGSQILVLLSLGCLFIGIIRKQKNLIFYEHWTKTTLKKLSS</sequence>
<feature type="domain" description="VanZ-like" evidence="6">
    <location>
        <begin position="48"/>
        <end position="188"/>
    </location>
</feature>
<comment type="caution">
    <text evidence="8">The sequence shown here is derived from an EMBL/GenBank/DDBJ whole genome shotgun (WGS) entry which is preliminary data.</text>
</comment>
<evidence type="ECO:0000256" key="4">
    <source>
        <dbReference type="ARBA" id="ARBA00023136"/>
    </source>
</evidence>
<dbReference type="Pfam" id="PF06271">
    <property type="entry name" value="RDD"/>
    <property type="match status" value="1"/>
</dbReference>
<dbReference type="Pfam" id="PF04892">
    <property type="entry name" value="VanZ"/>
    <property type="match status" value="1"/>
</dbReference>
<keyword evidence="4 5" id="KW-0472">Membrane</keyword>
<feature type="domain" description="RDD" evidence="7">
    <location>
        <begin position="211"/>
        <end position="342"/>
    </location>
</feature>
<feature type="transmembrane region" description="Helical" evidence="5">
    <location>
        <begin position="110"/>
        <end position="128"/>
    </location>
</feature>